<organism evidence="1 2">
    <name type="scientific">Pseudonocardia spirodelae</name>
    <dbReference type="NCBI Taxonomy" id="3133431"/>
    <lineage>
        <taxon>Bacteria</taxon>
        <taxon>Bacillati</taxon>
        <taxon>Actinomycetota</taxon>
        <taxon>Actinomycetes</taxon>
        <taxon>Pseudonocardiales</taxon>
        <taxon>Pseudonocardiaceae</taxon>
        <taxon>Pseudonocardia</taxon>
    </lineage>
</organism>
<gene>
    <name evidence="1" type="ORF">WJX68_19880</name>
</gene>
<evidence type="ECO:0008006" key="3">
    <source>
        <dbReference type="Google" id="ProtNLM"/>
    </source>
</evidence>
<keyword evidence="2" id="KW-1185">Reference proteome</keyword>
<evidence type="ECO:0000313" key="1">
    <source>
        <dbReference type="EMBL" id="MEJ8281211.1"/>
    </source>
</evidence>
<dbReference type="Proteomes" id="UP001364211">
    <property type="component" value="Unassembled WGS sequence"/>
</dbReference>
<proteinExistence type="predicted"/>
<sequence length="187" mass="19636">MRVVAGPGWADVVAALVHAAPAGPAGNRLVTVDGFSGAGKSTRSRELAGRLGAPLLEIEDLLPGWDALDRLPGLARHGIGDPLAAGETLRWTSWDWALDRPGPERSAAPAAVVVLEGCGSGAAALAPVTALAVWVDAPAAVRERRLRARADWPGYAPHRDGWRRAEQALAAADRSRERADVELVADR</sequence>
<dbReference type="Gene3D" id="3.40.50.300">
    <property type="entry name" value="P-loop containing nucleotide triphosphate hydrolases"/>
    <property type="match status" value="1"/>
</dbReference>
<dbReference type="SUPFAM" id="SSF52540">
    <property type="entry name" value="P-loop containing nucleoside triphosphate hydrolases"/>
    <property type="match status" value="1"/>
</dbReference>
<evidence type="ECO:0000313" key="2">
    <source>
        <dbReference type="Proteomes" id="UP001364211"/>
    </source>
</evidence>
<reference evidence="1 2" key="1">
    <citation type="submission" date="2024-03" db="EMBL/GenBank/DDBJ databases">
        <title>Draft genome sequence of Pseudonocardia sp. DW16-2.</title>
        <authorList>
            <person name="Duangmal K."/>
        </authorList>
    </citation>
    <scope>NUCLEOTIDE SEQUENCE [LARGE SCALE GENOMIC DNA]</scope>
    <source>
        <strain evidence="1 2">DW16-2</strain>
    </source>
</reference>
<accession>A0ABU8TCF4</accession>
<name>A0ABU8TCF4_9PSEU</name>
<protein>
    <recommendedName>
        <fullName evidence="3">(d)CMP kinase</fullName>
    </recommendedName>
</protein>
<dbReference type="EMBL" id="JBBJUP010000017">
    <property type="protein sequence ID" value="MEJ8281211.1"/>
    <property type="molecule type" value="Genomic_DNA"/>
</dbReference>
<dbReference type="InterPro" id="IPR027417">
    <property type="entry name" value="P-loop_NTPase"/>
</dbReference>
<comment type="caution">
    <text evidence="1">The sequence shown here is derived from an EMBL/GenBank/DDBJ whole genome shotgun (WGS) entry which is preliminary data.</text>
</comment>
<dbReference type="RefSeq" id="WP_340293197.1">
    <property type="nucleotide sequence ID" value="NZ_JBBJUP010000017.1"/>
</dbReference>